<evidence type="ECO:0000256" key="5">
    <source>
        <dbReference type="ARBA" id="ARBA00023136"/>
    </source>
</evidence>
<organism evidence="7 8">
    <name type="scientific">Arthrobacter yangruifuii</name>
    <dbReference type="NCBI Taxonomy" id="2606616"/>
    <lineage>
        <taxon>Bacteria</taxon>
        <taxon>Bacillati</taxon>
        <taxon>Actinomycetota</taxon>
        <taxon>Actinomycetes</taxon>
        <taxon>Micrococcales</taxon>
        <taxon>Micrococcaceae</taxon>
        <taxon>Arthrobacter</taxon>
    </lineage>
</organism>
<keyword evidence="2 6" id="KW-0813">Transport</keyword>
<evidence type="ECO:0000313" key="8">
    <source>
        <dbReference type="Proteomes" id="UP000326852"/>
    </source>
</evidence>
<comment type="subcellular location">
    <subcellularLocation>
        <location evidence="1 6">Membrane</location>
        <topology evidence="1 6">Multi-pass membrane protein</topology>
    </subcellularLocation>
</comment>
<evidence type="ECO:0000256" key="1">
    <source>
        <dbReference type="ARBA" id="ARBA00004141"/>
    </source>
</evidence>
<evidence type="ECO:0000313" key="7">
    <source>
        <dbReference type="EMBL" id="KAD4059624.1"/>
    </source>
</evidence>
<keyword evidence="6" id="KW-0592">Phosphate transport</keyword>
<comment type="similarity">
    <text evidence="6">Belongs to the inorganic phosphate transporter (PiT) (TC 2.A.20) family.</text>
</comment>
<feature type="transmembrane region" description="Helical" evidence="6">
    <location>
        <begin position="175"/>
        <end position="197"/>
    </location>
</feature>
<evidence type="ECO:0000256" key="6">
    <source>
        <dbReference type="RuleBase" id="RU363058"/>
    </source>
</evidence>
<keyword evidence="3 6" id="KW-0812">Transmembrane</keyword>
<name>A0A5N6MRA9_9MICC</name>
<feature type="transmembrane region" description="Helical" evidence="6">
    <location>
        <begin position="345"/>
        <end position="366"/>
    </location>
</feature>
<dbReference type="GO" id="GO:0035435">
    <property type="term" value="P:phosphate ion transmembrane transport"/>
    <property type="evidence" value="ECO:0007669"/>
    <property type="project" value="TreeGrafter"/>
</dbReference>
<dbReference type="InterPro" id="IPR001204">
    <property type="entry name" value="Phos_transporter"/>
</dbReference>
<dbReference type="Proteomes" id="UP000326852">
    <property type="component" value="Unassembled WGS sequence"/>
</dbReference>
<keyword evidence="4 6" id="KW-1133">Transmembrane helix</keyword>
<evidence type="ECO:0000256" key="3">
    <source>
        <dbReference type="ARBA" id="ARBA00022692"/>
    </source>
</evidence>
<feature type="transmembrane region" description="Helical" evidence="6">
    <location>
        <begin position="295"/>
        <end position="312"/>
    </location>
</feature>
<evidence type="ECO:0000256" key="2">
    <source>
        <dbReference type="ARBA" id="ARBA00022448"/>
    </source>
</evidence>
<dbReference type="AlphaFoldDB" id="A0A5N6MRA9"/>
<dbReference type="Pfam" id="PF01384">
    <property type="entry name" value="PHO4"/>
    <property type="match status" value="2"/>
</dbReference>
<reference evidence="7 8" key="1">
    <citation type="submission" date="2019-08" db="EMBL/GenBank/DDBJ databases">
        <title>Arthrobacter sp. nov., isolated from plateau pika and Tibetan wild ass.</title>
        <authorList>
            <person name="Ge Y."/>
        </authorList>
    </citation>
    <scope>NUCLEOTIDE SEQUENCE [LARGE SCALE GENOMIC DNA]</scope>
    <source>
        <strain evidence="7 8">785</strain>
    </source>
</reference>
<feature type="transmembrane region" description="Helical" evidence="6">
    <location>
        <begin position="76"/>
        <end position="101"/>
    </location>
</feature>
<comment type="caution">
    <text evidence="7">The sequence shown here is derived from an EMBL/GenBank/DDBJ whole genome shotgun (WGS) entry which is preliminary data.</text>
</comment>
<accession>A0A5N6MRA9</accession>
<gene>
    <name evidence="7" type="ORF">GD627_00485</name>
</gene>
<dbReference type="GO" id="GO:0005315">
    <property type="term" value="F:phosphate transmembrane transporter activity"/>
    <property type="evidence" value="ECO:0007669"/>
    <property type="project" value="InterPro"/>
</dbReference>
<dbReference type="PANTHER" id="PTHR11101:SF80">
    <property type="entry name" value="PHOSPHATE TRANSPORTER"/>
    <property type="match status" value="1"/>
</dbReference>
<feature type="transmembrane region" description="Helical" evidence="6">
    <location>
        <begin position="144"/>
        <end position="163"/>
    </location>
</feature>
<dbReference type="EMBL" id="VTFX01000001">
    <property type="protein sequence ID" value="KAD4059624.1"/>
    <property type="molecule type" value="Genomic_DNA"/>
</dbReference>
<protein>
    <recommendedName>
        <fullName evidence="6">Phosphate transporter</fullName>
    </recommendedName>
</protein>
<dbReference type="GO" id="GO:0016020">
    <property type="term" value="C:membrane"/>
    <property type="evidence" value="ECO:0007669"/>
    <property type="project" value="UniProtKB-SubCell"/>
</dbReference>
<feature type="transmembrane region" description="Helical" evidence="6">
    <location>
        <begin position="255"/>
        <end position="274"/>
    </location>
</feature>
<evidence type="ECO:0000256" key="4">
    <source>
        <dbReference type="ARBA" id="ARBA00022989"/>
    </source>
</evidence>
<keyword evidence="8" id="KW-1185">Reference proteome</keyword>
<sequence>MPGTGTWPTSCPEPPPSSAVQPLLWAASSFGNPRVATVLLAGVVLLAGGYAFLNGFHDASNSVATSVRTRALTPSVAIVLASFFNLLGALVSTALAVVLTVRFVDLPAGPEGLGILMAGLLAACGWGVWTWWRRMPSSSTHALVGGLVGSGAASTLVGGRNIAESYRLIWEQIALPLLLSPVIAFALAYLLVFPATWLMRYSSPRRGDAGNRIAQSVFTSAFSLGHGIQDGQRTMAVVVLALLAAGQTGDTGIPLWVQLFAALALAGGTLFGGWRITHTLGYRLVRMDPLRGMSAQAVSSAMLFLGALWLHIPLSSTQTMTSAIVGAGTNQRFSTVRLIPLREILVTWLVTAPVTAVLGGIFLLALSPLL</sequence>
<feature type="transmembrane region" description="Helical" evidence="6">
    <location>
        <begin position="35"/>
        <end position="56"/>
    </location>
</feature>
<proteinExistence type="inferred from homology"/>
<keyword evidence="5 6" id="KW-0472">Membrane</keyword>
<dbReference type="PANTHER" id="PTHR11101">
    <property type="entry name" value="PHOSPHATE TRANSPORTER"/>
    <property type="match status" value="1"/>
</dbReference>
<feature type="transmembrane region" description="Helical" evidence="6">
    <location>
        <begin position="113"/>
        <end position="132"/>
    </location>
</feature>